<dbReference type="EMBL" id="QNQT01000002">
    <property type="protein sequence ID" value="RDU37408.1"/>
    <property type="molecule type" value="Genomic_DNA"/>
</dbReference>
<evidence type="ECO:0000313" key="3">
    <source>
        <dbReference type="Proteomes" id="UP000257144"/>
    </source>
</evidence>
<gene>
    <name evidence="2" type="ORF">DRW41_06065</name>
</gene>
<protein>
    <submittedName>
        <fullName evidence="2">Uncharacterized protein</fullName>
    </submittedName>
</protein>
<organism evidence="2 3">
    <name type="scientific">Neobacillus piezotolerans</name>
    <dbReference type="NCBI Taxonomy" id="2259171"/>
    <lineage>
        <taxon>Bacteria</taxon>
        <taxon>Bacillati</taxon>
        <taxon>Bacillota</taxon>
        <taxon>Bacilli</taxon>
        <taxon>Bacillales</taxon>
        <taxon>Bacillaceae</taxon>
        <taxon>Neobacillus</taxon>
    </lineage>
</organism>
<feature type="transmembrane region" description="Helical" evidence="1">
    <location>
        <begin position="33"/>
        <end position="53"/>
    </location>
</feature>
<proteinExistence type="predicted"/>
<keyword evidence="3" id="KW-1185">Reference proteome</keyword>
<keyword evidence="1" id="KW-1133">Transmembrane helix</keyword>
<dbReference type="Proteomes" id="UP000257144">
    <property type="component" value="Unassembled WGS sequence"/>
</dbReference>
<dbReference type="AlphaFoldDB" id="A0A3D8GSI1"/>
<evidence type="ECO:0000313" key="2">
    <source>
        <dbReference type="EMBL" id="RDU37408.1"/>
    </source>
</evidence>
<comment type="caution">
    <text evidence="2">The sequence shown here is derived from an EMBL/GenBank/DDBJ whole genome shotgun (WGS) entry which is preliminary data.</text>
</comment>
<keyword evidence="1" id="KW-0472">Membrane</keyword>
<keyword evidence="1" id="KW-0812">Transmembrane</keyword>
<accession>A0A3D8GSI1</accession>
<sequence length="62" mass="7423">MLLRRWRFRIVFLLSLVMGLISAGLEVIWVKKLILIFLVLLVFAFSDTARQIYEQVKEELQR</sequence>
<evidence type="ECO:0000256" key="1">
    <source>
        <dbReference type="SAM" id="Phobius"/>
    </source>
</evidence>
<name>A0A3D8GSI1_9BACI</name>
<reference evidence="2 3" key="1">
    <citation type="submission" date="2018-07" db="EMBL/GenBank/DDBJ databases">
        <title>Bacillus sp. YLB-04 draft genome sequence.</title>
        <authorList>
            <person name="Yu L."/>
            <person name="Tang X."/>
        </authorList>
    </citation>
    <scope>NUCLEOTIDE SEQUENCE [LARGE SCALE GENOMIC DNA]</scope>
    <source>
        <strain evidence="2 3">YLB-04</strain>
    </source>
</reference>